<dbReference type="InterPro" id="IPR000073">
    <property type="entry name" value="AB_hydrolase_1"/>
</dbReference>
<evidence type="ECO:0000313" key="2">
    <source>
        <dbReference type="EMBL" id="MFD2460729.1"/>
    </source>
</evidence>
<dbReference type="PANTHER" id="PTHR43194">
    <property type="entry name" value="HYDROLASE ALPHA/BETA FOLD FAMILY"/>
    <property type="match status" value="1"/>
</dbReference>
<name>A0ABW5GIQ8_9PSEU</name>
<dbReference type="RefSeq" id="WP_345394205.1">
    <property type="nucleotide sequence ID" value="NZ_BAABHG010000006.1"/>
</dbReference>
<dbReference type="PANTHER" id="PTHR43194:SF5">
    <property type="entry name" value="PIMELOYL-[ACYL-CARRIER PROTEIN] METHYL ESTER ESTERASE"/>
    <property type="match status" value="1"/>
</dbReference>
<dbReference type="GO" id="GO:0016787">
    <property type="term" value="F:hydrolase activity"/>
    <property type="evidence" value="ECO:0007669"/>
    <property type="project" value="UniProtKB-KW"/>
</dbReference>
<dbReference type="EMBL" id="JBHUKU010000009">
    <property type="protein sequence ID" value="MFD2460729.1"/>
    <property type="molecule type" value="Genomic_DNA"/>
</dbReference>
<gene>
    <name evidence="2" type="ORF">ACFSYJ_19140</name>
</gene>
<protein>
    <submittedName>
        <fullName evidence="2">Alpha/beta fold hydrolase</fullName>
    </submittedName>
</protein>
<dbReference type="Pfam" id="PF00561">
    <property type="entry name" value="Abhydrolase_1"/>
    <property type="match status" value="1"/>
</dbReference>
<dbReference type="InterPro" id="IPR029058">
    <property type="entry name" value="AB_hydrolase_fold"/>
</dbReference>
<proteinExistence type="predicted"/>
<reference evidence="3" key="1">
    <citation type="journal article" date="2019" name="Int. J. Syst. Evol. Microbiol.">
        <title>The Global Catalogue of Microorganisms (GCM) 10K type strain sequencing project: providing services to taxonomists for standard genome sequencing and annotation.</title>
        <authorList>
            <consortium name="The Broad Institute Genomics Platform"/>
            <consortium name="The Broad Institute Genome Sequencing Center for Infectious Disease"/>
            <person name="Wu L."/>
            <person name="Ma J."/>
        </authorList>
    </citation>
    <scope>NUCLEOTIDE SEQUENCE [LARGE SCALE GENOMIC DNA]</scope>
    <source>
        <strain evidence="3">CGMCC 4.7643</strain>
    </source>
</reference>
<feature type="domain" description="AB hydrolase-1" evidence="1">
    <location>
        <begin position="40"/>
        <end position="272"/>
    </location>
</feature>
<sequence length="286" mass="32048">MRRLRDGADLGRVGGVELTEEFVWRGRRVRWGRAGSGPDVVFCHGTPWSARLWLPYAEALAEEFTVHLWDMPGYGESSKDAEHRVSLDVQSELFADLLEHWGLRSPHVVAHDYGGAVSLRAHLLHDRAYASLALVDVVALAPWGSEFFRLVRDNADVFAAVPAAMHEGMLRAYIDGASHRGLTPEHRETLVAPWRGAEGQAAFYRQIAQADQAYTDEVESRYPELDLPVFVVWGQNDTWIPVDRAHRLASLIPGARLRLIEDAGHLIQLDQPVALAATLHQWLTSR</sequence>
<evidence type="ECO:0000259" key="1">
    <source>
        <dbReference type="Pfam" id="PF00561"/>
    </source>
</evidence>
<organism evidence="2 3">
    <name type="scientific">Amycolatopsis samaneae</name>
    <dbReference type="NCBI Taxonomy" id="664691"/>
    <lineage>
        <taxon>Bacteria</taxon>
        <taxon>Bacillati</taxon>
        <taxon>Actinomycetota</taxon>
        <taxon>Actinomycetes</taxon>
        <taxon>Pseudonocardiales</taxon>
        <taxon>Pseudonocardiaceae</taxon>
        <taxon>Amycolatopsis</taxon>
    </lineage>
</organism>
<accession>A0ABW5GIQ8</accession>
<evidence type="ECO:0000313" key="3">
    <source>
        <dbReference type="Proteomes" id="UP001597419"/>
    </source>
</evidence>
<keyword evidence="3" id="KW-1185">Reference proteome</keyword>
<dbReference type="PRINTS" id="PR00111">
    <property type="entry name" value="ABHYDROLASE"/>
</dbReference>
<dbReference type="InterPro" id="IPR050228">
    <property type="entry name" value="Carboxylesterase_BioH"/>
</dbReference>
<dbReference type="Gene3D" id="3.40.50.1820">
    <property type="entry name" value="alpha/beta hydrolase"/>
    <property type="match status" value="1"/>
</dbReference>
<comment type="caution">
    <text evidence="2">The sequence shown here is derived from an EMBL/GenBank/DDBJ whole genome shotgun (WGS) entry which is preliminary data.</text>
</comment>
<keyword evidence="2" id="KW-0378">Hydrolase</keyword>
<dbReference type="SUPFAM" id="SSF53474">
    <property type="entry name" value="alpha/beta-Hydrolases"/>
    <property type="match status" value="1"/>
</dbReference>
<dbReference type="Proteomes" id="UP001597419">
    <property type="component" value="Unassembled WGS sequence"/>
</dbReference>